<dbReference type="AlphaFoldDB" id="A0A2W5X371"/>
<keyword evidence="7" id="KW-0067">ATP-binding</keyword>
<feature type="region of interest" description="Disordered" evidence="9">
    <location>
        <begin position="411"/>
        <end position="433"/>
    </location>
</feature>
<accession>A0A2W5X371</accession>
<dbReference type="SUPFAM" id="SSF55874">
    <property type="entry name" value="ATPase domain of HSP90 chaperone/DNA topoisomerase II/histidine kinase"/>
    <property type="match status" value="1"/>
</dbReference>
<keyword evidence="10" id="KW-1133">Transmembrane helix</keyword>
<keyword evidence="10" id="KW-0812">Transmembrane</keyword>
<dbReference type="Proteomes" id="UP000248783">
    <property type="component" value="Unassembled WGS sequence"/>
</dbReference>
<keyword evidence="8" id="KW-0902">Two-component regulatory system</keyword>
<evidence type="ECO:0000256" key="8">
    <source>
        <dbReference type="ARBA" id="ARBA00023012"/>
    </source>
</evidence>
<name>A0A2W5X371_9MICO</name>
<dbReference type="GO" id="GO:0000155">
    <property type="term" value="F:phosphorelay sensor kinase activity"/>
    <property type="evidence" value="ECO:0007669"/>
    <property type="project" value="InterPro"/>
</dbReference>
<dbReference type="PANTHER" id="PTHR24421:SF10">
    <property type="entry name" value="NITRATE_NITRITE SENSOR PROTEIN NARQ"/>
    <property type="match status" value="1"/>
</dbReference>
<evidence type="ECO:0000313" key="12">
    <source>
        <dbReference type="EMBL" id="PZR54845.1"/>
    </source>
</evidence>
<dbReference type="InterPro" id="IPR003594">
    <property type="entry name" value="HATPase_dom"/>
</dbReference>
<dbReference type="GO" id="GO:0016020">
    <property type="term" value="C:membrane"/>
    <property type="evidence" value="ECO:0007669"/>
    <property type="project" value="InterPro"/>
</dbReference>
<comment type="caution">
    <text evidence="12">The sequence shown here is derived from an EMBL/GenBank/DDBJ whole genome shotgun (WGS) entry which is preliminary data.</text>
</comment>
<dbReference type="PIRSF" id="PIRSF037434">
    <property type="entry name" value="STHK_ChrS"/>
    <property type="match status" value="1"/>
</dbReference>
<dbReference type="EC" id="2.7.13.3" evidence="2"/>
<feature type="transmembrane region" description="Helical" evidence="10">
    <location>
        <begin position="128"/>
        <end position="148"/>
    </location>
</feature>
<evidence type="ECO:0000256" key="4">
    <source>
        <dbReference type="ARBA" id="ARBA00022679"/>
    </source>
</evidence>
<evidence type="ECO:0000256" key="7">
    <source>
        <dbReference type="ARBA" id="ARBA00022840"/>
    </source>
</evidence>
<evidence type="ECO:0000256" key="10">
    <source>
        <dbReference type="SAM" id="Phobius"/>
    </source>
</evidence>
<dbReference type="Pfam" id="PF02518">
    <property type="entry name" value="HATPase_c"/>
    <property type="match status" value="1"/>
</dbReference>
<dbReference type="RefSeq" id="WP_111249217.1">
    <property type="nucleotide sequence ID" value="NZ_QKWH01000001.1"/>
</dbReference>
<sequence>MTTADGTATARAADDGPPAAGGPYASWDRVVVWWDAAFYALLTLCAVSLALTDVAGPDLALALGCVAVIAVAYAVVGARAARTREVWRARAYLTVLVGATAAAATTAPVATLLLFVTFTHVWMLSEHVLDGVVFSALVCAGVTLAVAAGEGWSVPVLLEVAPQMGVAFVFAVGLGLWVARTMRQSEVNARLVDRLRAAQAELAASQHAAGVAAERERLAREIHDTLAQGFTSVVMQAQVAAAALDRGDEATVRERLATLEATARDNLAEARGLVAAFSPVPLHGATLADALDRLGRRWSAETGVPVRVETADVGPLGPQEEVVLLRSAQEALANVRRHAGARTVVVRLTGGGGAPVALEVLDDGQGIAPGTEEGFGLRGMRERVSAGGGTVAVGPGSDGGTAVRVLLPARAPQAGTERAGAGAASPGTREGEA</sequence>
<keyword evidence="10" id="KW-0472">Membrane</keyword>
<evidence type="ECO:0000256" key="1">
    <source>
        <dbReference type="ARBA" id="ARBA00000085"/>
    </source>
</evidence>
<dbReference type="InterPro" id="IPR036890">
    <property type="entry name" value="HATPase_C_sf"/>
</dbReference>
<evidence type="ECO:0000256" key="6">
    <source>
        <dbReference type="ARBA" id="ARBA00022777"/>
    </source>
</evidence>
<keyword evidence="5" id="KW-0547">Nucleotide-binding</keyword>
<dbReference type="GO" id="GO:0046983">
    <property type="term" value="F:protein dimerization activity"/>
    <property type="evidence" value="ECO:0007669"/>
    <property type="project" value="InterPro"/>
</dbReference>
<dbReference type="Gene3D" id="1.20.5.1930">
    <property type="match status" value="1"/>
</dbReference>
<evidence type="ECO:0000313" key="13">
    <source>
        <dbReference type="Proteomes" id="UP000248783"/>
    </source>
</evidence>
<evidence type="ECO:0000256" key="9">
    <source>
        <dbReference type="SAM" id="MobiDB-lite"/>
    </source>
</evidence>
<proteinExistence type="predicted"/>
<dbReference type="InterPro" id="IPR050482">
    <property type="entry name" value="Sensor_HK_TwoCompSys"/>
</dbReference>
<feature type="transmembrane region" description="Helical" evidence="10">
    <location>
        <begin position="92"/>
        <end position="116"/>
    </location>
</feature>
<reference evidence="12 13" key="1">
    <citation type="submission" date="2018-06" db="EMBL/GenBank/DDBJ databases">
        <title>Whole genome sequencing of a novel hydrocarbon degrading bacterial strain, PW21 isolated from oil contaminated produced water sample.</title>
        <authorList>
            <person name="Nagkirti P."/>
            <person name="Shaikh A."/>
            <person name="Gowdaman V."/>
            <person name="Engineer A.E."/>
            <person name="Dagar S."/>
            <person name="Dhakephalkar P.K."/>
        </authorList>
    </citation>
    <scope>NUCLEOTIDE SEQUENCE [LARGE SCALE GENOMIC DNA]</scope>
    <source>
        <strain evidence="12 13">PW21</strain>
    </source>
</reference>
<dbReference type="Gene3D" id="3.30.565.10">
    <property type="entry name" value="Histidine kinase-like ATPase, C-terminal domain"/>
    <property type="match status" value="1"/>
</dbReference>
<gene>
    <name evidence="12" type="ORF">DNL40_00080</name>
</gene>
<dbReference type="GO" id="GO:0005524">
    <property type="term" value="F:ATP binding"/>
    <property type="evidence" value="ECO:0007669"/>
    <property type="project" value="UniProtKB-KW"/>
</dbReference>
<keyword evidence="6 12" id="KW-0418">Kinase</keyword>
<organism evidence="12 13">
    <name type="scientific">Xylanimonas oleitrophica</name>
    <dbReference type="NCBI Taxonomy" id="2607479"/>
    <lineage>
        <taxon>Bacteria</taxon>
        <taxon>Bacillati</taxon>
        <taxon>Actinomycetota</taxon>
        <taxon>Actinomycetes</taxon>
        <taxon>Micrococcales</taxon>
        <taxon>Promicromonosporaceae</taxon>
        <taxon>Xylanimonas</taxon>
    </lineage>
</organism>
<evidence type="ECO:0000256" key="5">
    <source>
        <dbReference type="ARBA" id="ARBA00022741"/>
    </source>
</evidence>
<protein>
    <recommendedName>
        <fullName evidence="2">histidine kinase</fullName>
        <ecNumber evidence="2">2.7.13.3</ecNumber>
    </recommendedName>
</protein>
<feature type="domain" description="Histidine kinase/HSP90-like ATPase" evidence="11">
    <location>
        <begin position="319"/>
        <end position="411"/>
    </location>
</feature>
<feature type="transmembrane region" description="Helical" evidence="10">
    <location>
        <begin position="31"/>
        <end position="52"/>
    </location>
</feature>
<evidence type="ECO:0000256" key="3">
    <source>
        <dbReference type="ARBA" id="ARBA00022553"/>
    </source>
</evidence>
<feature type="transmembrane region" description="Helical" evidence="10">
    <location>
        <begin position="59"/>
        <end position="80"/>
    </location>
</feature>
<keyword evidence="3" id="KW-0597">Phosphoprotein</keyword>
<comment type="catalytic activity">
    <reaction evidence="1">
        <text>ATP + protein L-histidine = ADP + protein N-phospho-L-histidine.</text>
        <dbReference type="EC" id="2.7.13.3"/>
    </reaction>
</comment>
<dbReference type="Pfam" id="PF07730">
    <property type="entry name" value="HisKA_3"/>
    <property type="match status" value="1"/>
</dbReference>
<dbReference type="SMART" id="SM00387">
    <property type="entry name" value="HATPase_c"/>
    <property type="match status" value="1"/>
</dbReference>
<feature type="transmembrane region" description="Helical" evidence="10">
    <location>
        <begin position="160"/>
        <end position="179"/>
    </location>
</feature>
<dbReference type="CDD" id="cd16917">
    <property type="entry name" value="HATPase_UhpB-NarQ-NarX-like"/>
    <property type="match status" value="1"/>
</dbReference>
<dbReference type="InterPro" id="IPR017205">
    <property type="entry name" value="Sig_transdc_His_kinase_ChrS"/>
</dbReference>
<evidence type="ECO:0000256" key="2">
    <source>
        <dbReference type="ARBA" id="ARBA00012438"/>
    </source>
</evidence>
<dbReference type="PANTHER" id="PTHR24421">
    <property type="entry name" value="NITRATE/NITRITE SENSOR PROTEIN NARX-RELATED"/>
    <property type="match status" value="1"/>
</dbReference>
<keyword evidence="4" id="KW-0808">Transferase</keyword>
<keyword evidence="13" id="KW-1185">Reference proteome</keyword>
<evidence type="ECO:0000259" key="11">
    <source>
        <dbReference type="SMART" id="SM00387"/>
    </source>
</evidence>
<dbReference type="EMBL" id="QKWH01000001">
    <property type="protein sequence ID" value="PZR54845.1"/>
    <property type="molecule type" value="Genomic_DNA"/>
</dbReference>
<dbReference type="InterPro" id="IPR011712">
    <property type="entry name" value="Sig_transdc_His_kin_sub3_dim/P"/>
</dbReference>